<evidence type="ECO:0000256" key="5">
    <source>
        <dbReference type="ARBA" id="ARBA00022723"/>
    </source>
</evidence>
<dbReference type="PANTHER" id="PTHR21711">
    <property type="entry name" value="MITOCHONDRIAL INNER MEMBRANE PROTEASE"/>
    <property type="match status" value="1"/>
</dbReference>
<evidence type="ECO:0000313" key="9">
    <source>
        <dbReference type="EMBL" id="GAN02185.1"/>
    </source>
</evidence>
<evidence type="ECO:0000256" key="8">
    <source>
        <dbReference type="RuleBase" id="RU364057"/>
    </source>
</evidence>
<dbReference type="Pfam" id="PF09768">
    <property type="entry name" value="Peptidase_M76"/>
    <property type="match status" value="1"/>
</dbReference>
<keyword evidence="8" id="KW-0496">Mitochondrion</keyword>
<evidence type="ECO:0000256" key="7">
    <source>
        <dbReference type="ARBA" id="ARBA00023049"/>
    </source>
</evidence>
<keyword evidence="7 8" id="KW-0482">Metalloprotease</keyword>
<evidence type="ECO:0000256" key="3">
    <source>
        <dbReference type="ARBA" id="ARBA00014615"/>
    </source>
</evidence>
<organism evidence="9">
    <name type="scientific">Mucor ambiguus</name>
    <dbReference type="NCBI Taxonomy" id="91626"/>
    <lineage>
        <taxon>Eukaryota</taxon>
        <taxon>Fungi</taxon>
        <taxon>Fungi incertae sedis</taxon>
        <taxon>Mucoromycota</taxon>
        <taxon>Mucoromycotina</taxon>
        <taxon>Mucoromycetes</taxon>
        <taxon>Mucorales</taxon>
        <taxon>Mucorineae</taxon>
        <taxon>Mucoraceae</taxon>
        <taxon>Mucor</taxon>
    </lineage>
</organism>
<dbReference type="PANTHER" id="PTHR21711:SF0">
    <property type="entry name" value="MITOCHONDRIAL INNER MEMBRANE PROTEASE ATP23 HOMOLOG"/>
    <property type="match status" value="1"/>
</dbReference>
<dbReference type="STRING" id="91626.A0A0C9LRL3"/>
<dbReference type="GO" id="GO:0046872">
    <property type="term" value="F:metal ion binding"/>
    <property type="evidence" value="ECO:0007669"/>
    <property type="project" value="UniProtKB-KW"/>
</dbReference>
<evidence type="ECO:0000256" key="1">
    <source>
        <dbReference type="ARBA" id="ARBA00004137"/>
    </source>
</evidence>
<keyword evidence="10" id="KW-1185">Reference proteome</keyword>
<name>A0A0C9LRL3_9FUNG</name>
<dbReference type="EMBL" id="DF836307">
    <property type="protein sequence ID" value="GAN02185.1"/>
    <property type="molecule type" value="Genomic_DNA"/>
</dbReference>
<dbReference type="OrthoDB" id="285308at2759"/>
<proteinExistence type="inferred from homology"/>
<dbReference type="GO" id="GO:0034982">
    <property type="term" value="P:mitochondrial protein processing"/>
    <property type="evidence" value="ECO:0007669"/>
    <property type="project" value="TreeGrafter"/>
</dbReference>
<accession>A0A0C9LRL3</accession>
<dbReference type="GO" id="GO:0004222">
    <property type="term" value="F:metalloendopeptidase activity"/>
    <property type="evidence" value="ECO:0007669"/>
    <property type="project" value="InterPro"/>
</dbReference>
<dbReference type="EC" id="3.4.24.-" evidence="8"/>
<dbReference type="Proteomes" id="UP000053815">
    <property type="component" value="Unassembled WGS sequence"/>
</dbReference>
<keyword evidence="8" id="KW-0999">Mitochondrion inner membrane</keyword>
<gene>
    <name evidence="9" type="ORF">MAM1_0018d01626</name>
</gene>
<evidence type="ECO:0000256" key="2">
    <source>
        <dbReference type="ARBA" id="ARBA00009915"/>
    </source>
</evidence>
<keyword evidence="8" id="KW-0472">Membrane</keyword>
<comment type="function">
    <text evidence="8">Has a dual role in the assembly of mitochondrial ATPase.</text>
</comment>
<keyword evidence="4 8" id="KW-0645">Protease</keyword>
<dbReference type="GO" id="GO:0033615">
    <property type="term" value="P:mitochondrial proton-transporting ATP synthase complex assembly"/>
    <property type="evidence" value="ECO:0007669"/>
    <property type="project" value="TreeGrafter"/>
</dbReference>
<comment type="similarity">
    <text evidence="2 8">Belongs to the peptidase M76 family.</text>
</comment>
<reference evidence="9" key="1">
    <citation type="submission" date="2014-09" db="EMBL/GenBank/DDBJ databases">
        <title>Draft genome sequence of an oleaginous Mucoromycotina fungus Mucor ambiguus NBRC6742.</title>
        <authorList>
            <person name="Takeda I."/>
            <person name="Yamane N."/>
            <person name="Morita T."/>
            <person name="Tamano K."/>
            <person name="Machida M."/>
            <person name="Baker S."/>
            <person name="Koike H."/>
        </authorList>
    </citation>
    <scope>NUCLEOTIDE SEQUENCE</scope>
    <source>
        <strain evidence="9">NBRC 6742</strain>
    </source>
</reference>
<dbReference type="GO" id="GO:0005743">
    <property type="term" value="C:mitochondrial inner membrane"/>
    <property type="evidence" value="ECO:0007669"/>
    <property type="project" value="UniProtKB-SubCell"/>
</dbReference>
<comment type="subcellular location">
    <subcellularLocation>
        <location evidence="1 8">Mitochondrion inner membrane</location>
        <topology evidence="1 8">Peripheral membrane protein</topology>
        <orientation evidence="1 8">Intermembrane side</orientation>
    </subcellularLocation>
</comment>
<evidence type="ECO:0000256" key="6">
    <source>
        <dbReference type="ARBA" id="ARBA00022801"/>
    </source>
</evidence>
<sequence>MRLYEAPPLPPYTEDKCTNELDRILKTSPKVAVLLKGIQTLNKHALSRGITCRPCMGTNQESRMGYYDSRYKRVVLCCDHIRSRDDLEDTLVHELTHAFDSLRKGKFKSICHLVACGEIRASALGQCADITPEKKKNQCIWNDAVRSTEIHCGLERAEKTVKEVFQNCVHDETPFQ</sequence>
<keyword evidence="6 8" id="KW-0378">Hydrolase</keyword>
<protein>
    <recommendedName>
        <fullName evidence="3 8">Mitochondrial inner membrane protease ATP23</fullName>
        <ecNumber evidence="8">3.4.24.-</ecNumber>
    </recommendedName>
</protein>
<dbReference type="AlphaFoldDB" id="A0A0C9LRL3"/>
<keyword evidence="5 8" id="KW-0479">Metal-binding</keyword>
<dbReference type="InterPro" id="IPR019165">
    <property type="entry name" value="Peptidase_M76_ATP23"/>
</dbReference>
<evidence type="ECO:0000313" key="10">
    <source>
        <dbReference type="Proteomes" id="UP000053815"/>
    </source>
</evidence>
<evidence type="ECO:0000256" key="4">
    <source>
        <dbReference type="ARBA" id="ARBA00022670"/>
    </source>
</evidence>